<comment type="caution">
    <text evidence="4">The sequence shown here is derived from an EMBL/GenBank/DDBJ whole genome shotgun (WGS) entry which is preliminary data.</text>
</comment>
<evidence type="ECO:0000313" key="4">
    <source>
        <dbReference type="EMBL" id="GAA1519114.1"/>
    </source>
</evidence>
<evidence type="ECO:0000259" key="3">
    <source>
        <dbReference type="SMART" id="SM00943"/>
    </source>
</evidence>
<dbReference type="Pfam" id="PF08708">
    <property type="entry name" value="PriCT_1"/>
    <property type="match status" value="1"/>
</dbReference>
<dbReference type="Pfam" id="PF09250">
    <property type="entry name" value="Prim-Pol"/>
    <property type="match status" value="1"/>
</dbReference>
<dbReference type="InterPro" id="IPR015330">
    <property type="entry name" value="DNA_primase/pol_bifunc_N"/>
</dbReference>
<reference evidence="4 5" key="1">
    <citation type="journal article" date="2019" name="Int. J. Syst. Evol. Microbiol.">
        <title>The Global Catalogue of Microorganisms (GCM) 10K type strain sequencing project: providing services to taxonomists for standard genome sequencing and annotation.</title>
        <authorList>
            <consortium name="The Broad Institute Genomics Platform"/>
            <consortium name="The Broad Institute Genome Sequencing Center for Infectious Disease"/>
            <person name="Wu L."/>
            <person name="Ma J."/>
        </authorList>
    </citation>
    <scope>NUCLEOTIDE SEQUENCE [LARGE SCALE GENOMIC DNA]</scope>
    <source>
        <strain evidence="4 5">JCM 14942</strain>
    </source>
</reference>
<dbReference type="InterPro" id="IPR014820">
    <property type="entry name" value="PriCT_1"/>
</dbReference>
<evidence type="ECO:0000313" key="5">
    <source>
        <dbReference type="Proteomes" id="UP001500842"/>
    </source>
</evidence>
<feature type="domain" description="Primase C-terminal 1" evidence="2">
    <location>
        <begin position="213"/>
        <end position="274"/>
    </location>
</feature>
<evidence type="ECO:0000259" key="2">
    <source>
        <dbReference type="SMART" id="SM00942"/>
    </source>
</evidence>
<protein>
    <recommendedName>
        <fullName evidence="6">Primase C terminal 1 (PriCT-1)</fullName>
    </recommendedName>
</protein>
<dbReference type="RefSeq" id="WP_141003247.1">
    <property type="nucleotide sequence ID" value="NZ_BAAAOR010000017.1"/>
</dbReference>
<proteinExistence type="predicted"/>
<accession>A0ABN2AJM0</accession>
<dbReference type="SMART" id="SM00943">
    <property type="entry name" value="Prim-Pol"/>
    <property type="match status" value="1"/>
</dbReference>
<dbReference type="CDD" id="cd04859">
    <property type="entry name" value="Prim_Pol"/>
    <property type="match status" value="1"/>
</dbReference>
<name>A0ABN2AJM0_9ACTN</name>
<dbReference type="SMART" id="SM00942">
    <property type="entry name" value="PriCT_1"/>
    <property type="match status" value="1"/>
</dbReference>
<gene>
    <name evidence="4" type="ORF">GCM10009788_23880</name>
</gene>
<organism evidence="4 5">
    <name type="scientific">Nocardioides humi</name>
    <dbReference type="NCBI Taxonomy" id="449461"/>
    <lineage>
        <taxon>Bacteria</taxon>
        <taxon>Bacillati</taxon>
        <taxon>Actinomycetota</taxon>
        <taxon>Actinomycetes</taxon>
        <taxon>Propionibacteriales</taxon>
        <taxon>Nocardioidaceae</taxon>
        <taxon>Nocardioides</taxon>
    </lineage>
</organism>
<evidence type="ECO:0000256" key="1">
    <source>
        <dbReference type="SAM" id="MobiDB-lite"/>
    </source>
</evidence>
<keyword evidence="5" id="KW-1185">Reference proteome</keyword>
<feature type="domain" description="DNA primase/polymerase bifunctional N-terminal" evidence="3">
    <location>
        <begin position="24"/>
        <end position="173"/>
    </location>
</feature>
<dbReference type="EMBL" id="BAAAOR010000017">
    <property type="protein sequence ID" value="GAA1519114.1"/>
    <property type="molecule type" value="Genomic_DNA"/>
</dbReference>
<dbReference type="SUPFAM" id="SSF56747">
    <property type="entry name" value="Prim-pol domain"/>
    <property type="match status" value="1"/>
</dbReference>
<dbReference type="Proteomes" id="UP001500842">
    <property type="component" value="Unassembled WGS sequence"/>
</dbReference>
<evidence type="ECO:0008006" key="6">
    <source>
        <dbReference type="Google" id="ProtNLM"/>
    </source>
</evidence>
<feature type="region of interest" description="Disordered" evidence="1">
    <location>
        <begin position="276"/>
        <end position="308"/>
    </location>
</feature>
<sequence>MPTPAAFATTLSRIDPQRPLSVTAREFAAAGVPIFPCVPAGKRPMTEHGFKDATTDLDQVAAWWRDYPIANIGVPTGSVSGLVVIDVDVHGVDGHHAYARAARAGLIPEPLAVVRTPTGGRHVYFPAAPDRAERSWQAGKVGVDCRADGGYIIAPPSVLRLDGGRVPYRIEQIATSAVQPVDASRVRDFLDPRPPPRPRQGGPIRQADAMRLASWLAEQATDRNLKLFWAACRLAEGGVPVADALDALVAARKPDFREREIARTVYSAYRSTGCGTGARGVARDEHQSSEPRFMQHRIDRPSHKVRSL</sequence>